<comment type="caution">
    <text evidence="4">The sequence shown here is derived from an EMBL/GenBank/DDBJ whole genome shotgun (WGS) entry which is preliminary data.</text>
</comment>
<proteinExistence type="predicted"/>
<name>A0A9D2C1C8_9FIRM</name>
<organism evidence="4 5">
    <name type="scientific">Candidatus Acutalibacter pullistercoris</name>
    <dbReference type="NCBI Taxonomy" id="2838418"/>
    <lineage>
        <taxon>Bacteria</taxon>
        <taxon>Bacillati</taxon>
        <taxon>Bacillota</taxon>
        <taxon>Clostridia</taxon>
        <taxon>Eubacteriales</taxon>
        <taxon>Acutalibacteraceae</taxon>
        <taxon>Acutalibacter</taxon>
    </lineage>
</organism>
<evidence type="ECO:0000259" key="3">
    <source>
        <dbReference type="Pfam" id="PF09822"/>
    </source>
</evidence>
<keyword evidence="2" id="KW-1133">Transmembrane helix</keyword>
<keyword evidence="2" id="KW-0812">Transmembrane</keyword>
<feature type="domain" description="ABC-type uncharacterised transport system" evidence="3">
    <location>
        <begin position="219"/>
        <end position="446"/>
    </location>
</feature>
<gene>
    <name evidence="4" type="ORF">H9838_08550</name>
</gene>
<reference evidence="4" key="1">
    <citation type="journal article" date="2021" name="PeerJ">
        <title>Extensive microbial diversity within the chicken gut microbiome revealed by metagenomics and culture.</title>
        <authorList>
            <person name="Gilroy R."/>
            <person name="Ravi A."/>
            <person name="Getino M."/>
            <person name="Pursley I."/>
            <person name="Horton D.L."/>
            <person name="Alikhan N.F."/>
            <person name="Baker D."/>
            <person name="Gharbi K."/>
            <person name="Hall N."/>
            <person name="Watson M."/>
            <person name="Adriaenssens E.M."/>
            <person name="Foster-Nyarko E."/>
            <person name="Jarju S."/>
            <person name="Secka A."/>
            <person name="Antonio M."/>
            <person name="Oren A."/>
            <person name="Chaudhuri R.R."/>
            <person name="La Ragione R."/>
            <person name="Hildebrand F."/>
            <person name="Pallen M.J."/>
        </authorList>
    </citation>
    <scope>NUCLEOTIDE SEQUENCE</scope>
    <source>
        <strain evidence="4">1282</strain>
    </source>
</reference>
<dbReference type="Proteomes" id="UP000823915">
    <property type="component" value="Unassembled WGS sequence"/>
</dbReference>
<sequence length="524" mass="57897">MEENKEIQTPVTQESQKPQEAKKEKKQKAPKKPFNFNKVKRGGVATLMTVLFVAIVVALNVVVSALTDRFPSMNIDLTAQGLNTLSEQALEIARGVENETSIYLIGAEENYRENTIYSNYGLEYSQVANLAERMQEANSKIHVEFIDPDTDPQFISDRAEDYLTTGKVLVETEKRSKVLTVNDLFSLQQDETTYQTVGYSMVDSALAGALEMVNMDEVPVLTIATGHDEILSSSNLTAFETLLGSQNFDVQEVDFMLEEIPAETQILLIPAPTSDYTDEEIQRLRDFLEDEETAKDLTVMVTCYPSQGELPKLAGFLEEWGVQVEPGIVAETSSSRVVVAQSSYVLVDAAEDILAEDGYSRLVSPDSSPLTLLFESNDGISTRALWSTRDTAYVITEDTTEAEAADPVTSQQIVATQSYRTVDVGEESYTRNVVVFGSSYVFTDTFLNASAFDDRQYVTDLLQYVTATDGSSITVETQAVQTQTYDVGASQSTIMLLGLGVFTIAIPVIILAVGLVIFLRRRHM</sequence>
<dbReference type="AlphaFoldDB" id="A0A9D2C1C8"/>
<protein>
    <submittedName>
        <fullName evidence="4">GldG family protein</fullName>
    </submittedName>
</protein>
<dbReference type="InterPro" id="IPR019196">
    <property type="entry name" value="ABC_transp_unknown"/>
</dbReference>
<feature type="transmembrane region" description="Helical" evidence="2">
    <location>
        <begin position="494"/>
        <end position="519"/>
    </location>
</feature>
<reference evidence="4" key="2">
    <citation type="submission" date="2021-04" db="EMBL/GenBank/DDBJ databases">
        <authorList>
            <person name="Gilroy R."/>
        </authorList>
    </citation>
    <scope>NUCLEOTIDE SEQUENCE</scope>
    <source>
        <strain evidence="4">1282</strain>
    </source>
</reference>
<accession>A0A9D2C1C8</accession>
<feature type="transmembrane region" description="Helical" evidence="2">
    <location>
        <begin position="44"/>
        <end position="66"/>
    </location>
</feature>
<evidence type="ECO:0000313" key="5">
    <source>
        <dbReference type="Proteomes" id="UP000823915"/>
    </source>
</evidence>
<dbReference type="Pfam" id="PF09822">
    <property type="entry name" value="ABC_transp_aux"/>
    <property type="match status" value="1"/>
</dbReference>
<evidence type="ECO:0000256" key="1">
    <source>
        <dbReference type="SAM" id="MobiDB-lite"/>
    </source>
</evidence>
<evidence type="ECO:0000313" key="4">
    <source>
        <dbReference type="EMBL" id="HIY27204.1"/>
    </source>
</evidence>
<dbReference type="EMBL" id="DXDU01000135">
    <property type="protein sequence ID" value="HIY27204.1"/>
    <property type="molecule type" value="Genomic_DNA"/>
</dbReference>
<evidence type="ECO:0000256" key="2">
    <source>
        <dbReference type="SAM" id="Phobius"/>
    </source>
</evidence>
<keyword evidence="2" id="KW-0472">Membrane</keyword>
<feature type="region of interest" description="Disordered" evidence="1">
    <location>
        <begin position="1"/>
        <end position="34"/>
    </location>
</feature>